<dbReference type="Gene3D" id="3.40.50.300">
    <property type="entry name" value="P-loop containing nucleotide triphosphate hydrolases"/>
    <property type="match status" value="1"/>
</dbReference>
<dbReference type="CDD" id="cd01672">
    <property type="entry name" value="TMPK"/>
    <property type="match status" value="1"/>
</dbReference>
<dbReference type="GO" id="GO:0006235">
    <property type="term" value="P:dTTP biosynthetic process"/>
    <property type="evidence" value="ECO:0007669"/>
    <property type="project" value="UniProtKB-UniRule"/>
</dbReference>
<dbReference type="HAMAP" id="MF_00165">
    <property type="entry name" value="Thymidylate_kinase"/>
    <property type="match status" value="1"/>
</dbReference>
<evidence type="ECO:0000256" key="3">
    <source>
        <dbReference type="ARBA" id="ARBA00017144"/>
    </source>
</evidence>
<keyword evidence="4 10" id="KW-0808">Transferase</keyword>
<evidence type="ECO:0000256" key="2">
    <source>
        <dbReference type="ARBA" id="ARBA00012980"/>
    </source>
</evidence>
<accession>A0A9D1DFD2</accession>
<evidence type="ECO:0000313" key="12">
    <source>
        <dbReference type="EMBL" id="HIR46814.1"/>
    </source>
</evidence>
<dbReference type="InterPro" id="IPR039430">
    <property type="entry name" value="Thymidylate_kin-like_dom"/>
</dbReference>
<evidence type="ECO:0000256" key="4">
    <source>
        <dbReference type="ARBA" id="ARBA00022679"/>
    </source>
</evidence>
<evidence type="ECO:0000256" key="1">
    <source>
        <dbReference type="ARBA" id="ARBA00009776"/>
    </source>
</evidence>
<dbReference type="Pfam" id="PF02223">
    <property type="entry name" value="Thymidylate_kin"/>
    <property type="match status" value="1"/>
</dbReference>
<comment type="similarity">
    <text evidence="1 10">Belongs to the thymidylate kinase family.</text>
</comment>
<dbReference type="EC" id="2.7.4.9" evidence="2 10"/>
<gene>
    <name evidence="10" type="primary">tmk</name>
    <name evidence="12" type="ORF">IAB89_04005</name>
</gene>
<dbReference type="AlphaFoldDB" id="A0A9D1DFD2"/>
<protein>
    <recommendedName>
        <fullName evidence="3 10">Thymidylate kinase</fullName>
        <ecNumber evidence="2 10">2.7.4.9</ecNumber>
    </recommendedName>
    <alternativeName>
        <fullName evidence="10">dTMP kinase</fullName>
    </alternativeName>
</protein>
<keyword evidence="6 10" id="KW-0547">Nucleotide-binding</keyword>
<evidence type="ECO:0000256" key="5">
    <source>
        <dbReference type="ARBA" id="ARBA00022727"/>
    </source>
</evidence>
<comment type="catalytic activity">
    <reaction evidence="9 10">
        <text>dTMP + ATP = dTDP + ADP</text>
        <dbReference type="Rhea" id="RHEA:13517"/>
        <dbReference type="ChEBI" id="CHEBI:30616"/>
        <dbReference type="ChEBI" id="CHEBI:58369"/>
        <dbReference type="ChEBI" id="CHEBI:63528"/>
        <dbReference type="ChEBI" id="CHEBI:456216"/>
        <dbReference type="EC" id="2.7.4.9"/>
    </reaction>
</comment>
<dbReference type="EMBL" id="DVGZ01000041">
    <property type="protein sequence ID" value="HIR46814.1"/>
    <property type="molecule type" value="Genomic_DNA"/>
</dbReference>
<dbReference type="InterPro" id="IPR027417">
    <property type="entry name" value="P-loop_NTPase"/>
</dbReference>
<proteinExistence type="inferred from homology"/>
<dbReference type="Proteomes" id="UP000824242">
    <property type="component" value="Unassembled WGS sequence"/>
</dbReference>
<dbReference type="PANTHER" id="PTHR10344">
    <property type="entry name" value="THYMIDYLATE KINASE"/>
    <property type="match status" value="1"/>
</dbReference>
<reference evidence="12" key="1">
    <citation type="submission" date="2020-10" db="EMBL/GenBank/DDBJ databases">
        <authorList>
            <person name="Gilroy R."/>
        </authorList>
    </citation>
    <scope>NUCLEOTIDE SEQUENCE</scope>
    <source>
        <strain evidence="12">ChiSxjej1B13-7958</strain>
    </source>
</reference>
<reference evidence="12" key="2">
    <citation type="journal article" date="2021" name="PeerJ">
        <title>Extensive microbial diversity within the chicken gut microbiome revealed by metagenomics and culture.</title>
        <authorList>
            <person name="Gilroy R."/>
            <person name="Ravi A."/>
            <person name="Getino M."/>
            <person name="Pursley I."/>
            <person name="Horton D.L."/>
            <person name="Alikhan N.F."/>
            <person name="Baker D."/>
            <person name="Gharbi K."/>
            <person name="Hall N."/>
            <person name="Watson M."/>
            <person name="Adriaenssens E.M."/>
            <person name="Foster-Nyarko E."/>
            <person name="Jarju S."/>
            <person name="Secka A."/>
            <person name="Antonio M."/>
            <person name="Oren A."/>
            <person name="Chaudhuri R.R."/>
            <person name="La Ragione R."/>
            <person name="Hildebrand F."/>
            <person name="Pallen M.J."/>
        </authorList>
    </citation>
    <scope>NUCLEOTIDE SEQUENCE</scope>
    <source>
        <strain evidence="12">ChiSxjej1B13-7958</strain>
    </source>
</reference>
<dbReference type="SUPFAM" id="SSF52540">
    <property type="entry name" value="P-loop containing nucleoside triphosphate hydrolases"/>
    <property type="match status" value="1"/>
</dbReference>
<keyword evidence="5 10" id="KW-0545">Nucleotide biosynthesis</keyword>
<evidence type="ECO:0000313" key="13">
    <source>
        <dbReference type="Proteomes" id="UP000824242"/>
    </source>
</evidence>
<dbReference type="GO" id="GO:0005829">
    <property type="term" value="C:cytosol"/>
    <property type="evidence" value="ECO:0007669"/>
    <property type="project" value="TreeGrafter"/>
</dbReference>
<evidence type="ECO:0000256" key="9">
    <source>
        <dbReference type="ARBA" id="ARBA00048743"/>
    </source>
</evidence>
<dbReference type="GO" id="GO:0006227">
    <property type="term" value="P:dUDP biosynthetic process"/>
    <property type="evidence" value="ECO:0007669"/>
    <property type="project" value="TreeGrafter"/>
</dbReference>
<dbReference type="InterPro" id="IPR018094">
    <property type="entry name" value="Thymidylate_kinase"/>
</dbReference>
<evidence type="ECO:0000256" key="10">
    <source>
        <dbReference type="HAMAP-Rule" id="MF_00165"/>
    </source>
</evidence>
<evidence type="ECO:0000256" key="6">
    <source>
        <dbReference type="ARBA" id="ARBA00022741"/>
    </source>
</evidence>
<comment type="caution">
    <text evidence="12">The sequence shown here is derived from an EMBL/GenBank/DDBJ whole genome shotgun (WGS) entry which is preliminary data.</text>
</comment>
<dbReference type="GO" id="GO:0006233">
    <property type="term" value="P:dTDP biosynthetic process"/>
    <property type="evidence" value="ECO:0007669"/>
    <property type="project" value="InterPro"/>
</dbReference>
<evidence type="ECO:0000256" key="8">
    <source>
        <dbReference type="ARBA" id="ARBA00022840"/>
    </source>
</evidence>
<dbReference type="GO" id="GO:0004798">
    <property type="term" value="F:dTMP kinase activity"/>
    <property type="evidence" value="ECO:0007669"/>
    <property type="project" value="UniProtKB-UniRule"/>
</dbReference>
<sequence length="230" mass="25919">MRGLLITVEGLDGSGKGTQSRLLLDSLRERGIPARLVSFPDYEHPSSALVRQYLSGEFGSKPGDVNAYAASSFFAVDRFASYRKYWREALLGGECVVADRYTTSNMVYQLTKLPREEWQAFLDWICDFEYGKLELPQPDCTLYLDMPVEISQRLLSSRYAGDEKKKDIHESSLAYLEACRASALYTAERFGWRMISCAAGQNPKTVEEIHAEVLSCVEEALGRRTNNKGT</sequence>
<comment type="function">
    <text evidence="10">Phosphorylation of dTMP to form dTDP in both de novo and salvage pathways of dTTP synthesis.</text>
</comment>
<evidence type="ECO:0000256" key="7">
    <source>
        <dbReference type="ARBA" id="ARBA00022777"/>
    </source>
</evidence>
<keyword evidence="7 10" id="KW-0418">Kinase</keyword>
<keyword evidence="8 10" id="KW-0067">ATP-binding</keyword>
<dbReference type="GO" id="GO:0005524">
    <property type="term" value="F:ATP binding"/>
    <property type="evidence" value="ECO:0007669"/>
    <property type="project" value="UniProtKB-UniRule"/>
</dbReference>
<evidence type="ECO:0000259" key="11">
    <source>
        <dbReference type="Pfam" id="PF02223"/>
    </source>
</evidence>
<dbReference type="PANTHER" id="PTHR10344:SF4">
    <property type="entry name" value="UMP-CMP KINASE 2, MITOCHONDRIAL"/>
    <property type="match status" value="1"/>
</dbReference>
<name>A0A9D1DFD2_9FIRM</name>
<feature type="domain" description="Thymidylate kinase-like" evidence="11">
    <location>
        <begin position="8"/>
        <end position="207"/>
    </location>
</feature>
<comment type="caution">
    <text evidence="10">Lacks conserved residue(s) required for the propagation of feature annotation.</text>
</comment>
<organism evidence="12 13">
    <name type="scientific">Candidatus Caccousia avicola</name>
    <dbReference type="NCBI Taxonomy" id="2840721"/>
    <lineage>
        <taxon>Bacteria</taxon>
        <taxon>Bacillati</taxon>
        <taxon>Bacillota</taxon>
        <taxon>Clostridia</taxon>
        <taxon>Eubacteriales</taxon>
        <taxon>Oscillospiraceae</taxon>
        <taxon>Oscillospiraceae incertae sedis</taxon>
        <taxon>Candidatus Caccousia</taxon>
    </lineage>
</organism>